<dbReference type="PANTHER" id="PTHR43702:SF3">
    <property type="entry name" value="PROTEIN TSGA"/>
    <property type="match status" value="1"/>
</dbReference>
<dbReference type="SUPFAM" id="SSF103473">
    <property type="entry name" value="MFS general substrate transporter"/>
    <property type="match status" value="2"/>
</dbReference>
<evidence type="ECO:0000256" key="1">
    <source>
        <dbReference type="ARBA" id="ARBA00004429"/>
    </source>
</evidence>
<dbReference type="PANTHER" id="PTHR43702">
    <property type="entry name" value="L-FUCOSE-PROTON SYMPORTER"/>
    <property type="match status" value="1"/>
</dbReference>
<evidence type="ECO:0000256" key="3">
    <source>
        <dbReference type="SAM" id="Phobius"/>
    </source>
</evidence>
<keyword evidence="3 4" id="KW-0812">Transmembrane</keyword>
<dbReference type="EMBL" id="CP002545">
    <property type="protein sequence ID" value="ADY54073.1"/>
    <property type="molecule type" value="Genomic_DNA"/>
</dbReference>
<reference evidence="4 5" key="1">
    <citation type="journal article" date="2011" name="Stand. Genomic Sci.">
        <title>Complete genome sequence of the gliding, heparinolytic Pedobacter saltans type strain (113).</title>
        <authorList>
            <person name="Liolios K."/>
            <person name="Sikorski J."/>
            <person name="Lu M."/>
            <person name="Nolan M."/>
            <person name="Lapidus A."/>
            <person name="Lucas S."/>
            <person name="Hammon N."/>
            <person name="Deshpande S."/>
            <person name="Cheng J.F."/>
            <person name="Tapia R."/>
            <person name="Han C."/>
            <person name="Goodwin L."/>
            <person name="Pitluck S."/>
            <person name="Huntemann M."/>
            <person name="Ivanova N."/>
            <person name="Pagani I."/>
            <person name="Mavromatis K."/>
            <person name="Ovchinikova G."/>
            <person name="Pati A."/>
            <person name="Chen A."/>
            <person name="Palaniappan K."/>
            <person name="Land M."/>
            <person name="Hauser L."/>
            <person name="Brambilla E.M."/>
            <person name="Kotsyurbenko O."/>
            <person name="Rohde M."/>
            <person name="Tindall B.J."/>
            <person name="Abt B."/>
            <person name="Goker M."/>
            <person name="Detter J.C."/>
            <person name="Woyke T."/>
            <person name="Bristow J."/>
            <person name="Eisen J.A."/>
            <person name="Markowitz V."/>
            <person name="Hugenholtz P."/>
            <person name="Klenk H.P."/>
            <person name="Kyrpides N.C."/>
        </authorList>
    </citation>
    <scope>NUCLEOTIDE SEQUENCE [LARGE SCALE GENOMIC DNA]</scope>
    <source>
        <strain evidence="5">ATCC 51119 / DSM 12145 / JCM 21818 / LMG 10337 / NBRC 100064 / NCIMB 13643</strain>
    </source>
</reference>
<feature type="transmembrane region" description="Helical" evidence="3">
    <location>
        <begin position="83"/>
        <end position="103"/>
    </location>
</feature>
<feature type="transmembrane region" description="Helical" evidence="3">
    <location>
        <begin position="496"/>
        <end position="515"/>
    </location>
</feature>
<dbReference type="OrthoDB" id="9786665at2"/>
<dbReference type="eggNOG" id="COG0738">
    <property type="taxonomic scope" value="Bacteria"/>
</dbReference>
<dbReference type="RefSeq" id="WP_013634556.1">
    <property type="nucleotide sequence ID" value="NC_015177.1"/>
</dbReference>
<dbReference type="Proteomes" id="UP000000310">
    <property type="component" value="Chromosome"/>
</dbReference>
<dbReference type="KEGG" id="psn:Pedsa_3543"/>
<feature type="transmembrane region" description="Helical" evidence="3">
    <location>
        <begin position="362"/>
        <end position="382"/>
    </location>
</feature>
<evidence type="ECO:0000313" key="4">
    <source>
        <dbReference type="EMBL" id="ADY54073.1"/>
    </source>
</evidence>
<keyword evidence="3" id="KW-0472">Membrane</keyword>
<feature type="transmembrane region" description="Helical" evidence="3">
    <location>
        <begin position="413"/>
        <end position="431"/>
    </location>
</feature>
<feature type="transmembrane region" description="Helical" evidence="3">
    <location>
        <begin position="55"/>
        <end position="71"/>
    </location>
</feature>
<dbReference type="STRING" id="762903.Pedsa_3543"/>
<sequence>MGNLNQTNKTYASALYTLVTVFFFWGFVAASNGIFIPFCKAHFDLTQFESQLIDFTFYGGYFIGSLILYFASQLLKVDILNKIGFKNGIIYGLVISAIGSIAMVPSVNIGSFGLILTSFFIIALGFSLQQIAANPFAVALGTPETGADRLNLAGGVNNFGSLLGPIIVSIVLFGTAAGAEAAQVEITAINSLYYILTGLFIAVAIFFSVSKLPDVRSNETVEASPRTNTPLLVMLLAFILILAAHPLESLTGISASLYVYFSLVIIVLTLFLSFSASKKNPEGWGAMKYPQLMLGMLAIFTYVGVEVSIQSNFGALLHTPEFGSYPEATIAPFISLYWGSLMIGRWTGAVSVFNISKTAKRILTVIVPFVAFGVILVSNHITGTNIDMMYPYAICVAIMILGFFYSQEKPARTLATFSVLGVVAMVIGLLSSGDLAIYAFISGGLCCSIMWPSIFSLSVTGLGKYTGQGSSFLIMMILGGAIIPPVQGIFADNSGIHKSYFIPVICFIYLLFFAWKVSKELKKQGFDVSEIQTEGEH</sequence>
<dbReference type="AlphaFoldDB" id="F0SF05"/>
<gene>
    <name evidence="4" type="ordered locus">Pedsa_3543</name>
</gene>
<protein>
    <submittedName>
        <fullName evidence="4">Transmembrane transporter</fullName>
    </submittedName>
</protein>
<keyword evidence="5" id="KW-1185">Reference proteome</keyword>
<keyword evidence="3" id="KW-1133">Transmembrane helix</keyword>
<dbReference type="Gene3D" id="1.20.1250.20">
    <property type="entry name" value="MFS general substrate transporter like domains"/>
    <property type="match status" value="2"/>
</dbReference>
<dbReference type="GO" id="GO:0005886">
    <property type="term" value="C:plasma membrane"/>
    <property type="evidence" value="ECO:0007669"/>
    <property type="project" value="UniProtKB-SubCell"/>
</dbReference>
<organism evidence="4 5">
    <name type="scientific">Pseudopedobacter saltans (strain ATCC 51119 / DSM 12145 / JCM 21818 / CCUG 39354 / LMG 10337 / NBRC 100064 / NCIMB 13643)</name>
    <name type="common">Pedobacter saltans</name>
    <dbReference type="NCBI Taxonomy" id="762903"/>
    <lineage>
        <taxon>Bacteria</taxon>
        <taxon>Pseudomonadati</taxon>
        <taxon>Bacteroidota</taxon>
        <taxon>Sphingobacteriia</taxon>
        <taxon>Sphingobacteriales</taxon>
        <taxon>Sphingobacteriaceae</taxon>
        <taxon>Pseudopedobacter</taxon>
    </lineage>
</organism>
<evidence type="ECO:0000256" key="2">
    <source>
        <dbReference type="ARBA" id="ARBA00022475"/>
    </source>
</evidence>
<keyword evidence="2" id="KW-1003">Cell membrane</keyword>
<accession>F0SF05</accession>
<feature type="transmembrane region" description="Helical" evidence="3">
    <location>
        <begin position="253"/>
        <end position="272"/>
    </location>
</feature>
<feature type="transmembrane region" description="Helical" evidence="3">
    <location>
        <begin position="12"/>
        <end position="35"/>
    </location>
</feature>
<feature type="transmembrane region" description="Helical" evidence="3">
    <location>
        <begin position="472"/>
        <end position="490"/>
    </location>
</feature>
<dbReference type="InterPro" id="IPR036259">
    <property type="entry name" value="MFS_trans_sf"/>
</dbReference>
<feature type="transmembrane region" description="Helical" evidence="3">
    <location>
        <begin position="388"/>
        <end position="406"/>
    </location>
</feature>
<evidence type="ECO:0000313" key="5">
    <source>
        <dbReference type="Proteomes" id="UP000000310"/>
    </source>
</evidence>
<reference evidence="5" key="2">
    <citation type="submission" date="2011-02" db="EMBL/GenBank/DDBJ databases">
        <title>The complete genome of Pedobacter saltans DSM 12145.</title>
        <authorList>
            <consortium name="US DOE Joint Genome Institute (JGI-PGF)"/>
            <person name="Lucas S."/>
            <person name="Copeland A."/>
            <person name="Lapidus A."/>
            <person name="Bruce D."/>
            <person name="Goodwin L."/>
            <person name="Pitluck S."/>
            <person name="Kyrpides N."/>
            <person name="Mavromatis K."/>
            <person name="Pagani I."/>
            <person name="Ivanova N."/>
            <person name="Ovchinnikova G."/>
            <person name="Lu M."/>
            <person name="Detter J.C."/>
            <person name="Han C."/>
            <person name="Land M."/>
            <person name="Hauser L."/>
            <person name="Markowitz V."/>
            <person name="Cheng J.-F."/>
            <person name="Hugenholtz P."/>
            <person name="Woyke T."/>
            <person name="Wu D."/>
            <person name="Tindall B."/>
            <person name="Pomrenke H.G."/>
            <person name="Brambilla E."/>
            <person name="Klenk H.-P."/>
            <person name="Eisen J.A."/>
        </authorList>
    </citation>
    <scope>NUCLEOTIDE SEQUENCE [LARGE SCALE GENOMIC DNA]</scope>
    <source>
        <strain evidence="5">ATCC 51119 / DSM 12145 / JCM 21818 / LMG 10337 / NBRC 100064 / NCIMB 13643</strain>
    </source>
</reference>
<name>F0SF05_PSESL</name>
<feature type="transmembrane region" description="Helical" evidence="3">
    <location>
        <begin position="109"/>
        <end position="128"/>
    </location>
</feature>
<feature type="transmembrane region" description="Helical" evidence="3">
    <location>
        <begin position="230"/>
        <end position="247"/>
    </location>
</feature>
<feature type="transmembrane region" description="Helical" evidence="3">
    <location>
        <begin position="437"/>
        <end position="460"/>
    </location>
</feature>
<feature type="transmembrane region" description="Helical" evidence="3">
    <location>
        <begin position="330"/>
        <end position="355"/>
    </location>
</feature>
<dbReference type="InterPro" id="IPR050375">
    <property type="entry name" value="MFS_TsgA-like"/>
</dbReference>
<feature type="transmembrane region" description="Helical" evidence="3">
    <location>
        <begin position="159"/>
        <end position="179"/>
    </location>
</feature>
<comment type="subcellular location">
    <subcellularLocation>
        <location evidence="1">Cell inner membrane</location>
        <topology evidence="1">Multi-pass membrane protein</topology>
    </subcellularLocation>
</comment>
<dbReference type="HOGENOM" id="CLU_028452_2_2_10"/>
<proteinExistence type="predicted"/>
<feature type="transmembrane region" description="Helical" evidence="3">
    <location>
        <begin position="191"/>
        <end position="209"/>
    </location>
</feature>
<feature type="transmembrane region" description="Helical" evidence="3">
    <location>
        <begin position="292"/>
        <end position="310"/>
    </location>
</feature>